<keyword evidence="3" id="KW-1185">Reference proteome</keyword>
<keyword evidence="1" id="KW-0472">Membrane</keyword>
<dbReference type="RefSeq" id="WP_249302091.1">
    <property type="nucleotide sequence ID" value="NZ_JACRSW010000001.1"/>
</dbReference>
<dbReference type="Proteomes" id="UP000637513">
    <property type="component" value="Unassembled WGS sequence"/>
</dbReference>
<evidence type="ECO:0000313" key="2">
    <source>
        <dbReference type="EMBL" id="MBC8556146.1"/>
    </source>
</evidence>
<proteinExistence type="predicted"/>
<comment type="caution">
    <text evidence="2">The sequence shown here is derived from an EMBL/GenBank/DDBJ whole genome shotgun (WGS) entry which is preliminary data.</text>
</comment>
<gene>
    <name evidence="2" type="ORF">H8700_00220</name>
</gene>
<feature type="transmembrane region" description="Helical" evidence="1">
    <location>
        <begin position="137"/>
        <end position="155"/>
    </location>
</feature>
<organism evidence="2 3">
    <name type="scientific">Jutongia hominis</name>
    <dbReference type="NCBI Taxonomy" id="2763664"/>
    <lineage>
        <taxon>Bacteria</taxon>
        <taxon>Bacillati</taxon>
        <taxon>Bacillota</taxon>
        <taxon>Clostridia</taxon>
        <taxon>Lachnospirales</taxon>
        <taxon>Lachnospiraceae</taxon>
        <taxon>Jutongia</taxon>
    </lineage>
</organism>
<evidence type="ECO:0008006" key="4">
    <source>
        <dbReference type="Google" id="ProtNLM"/>
    </source>
</evidence>
<name>A0ABR7MQR9_9FIRM</name>
<keyword evidence="1" id="KW-1133">Transmembrane helix</keyword>
<dbReference type="Pfam" id="PF22564">
    <property type="entry name" value="HAAS"/>
    <property type="match status" value="1"/>
</dbReference>
<dbReference type="EMBL" id="JACRSW010000001">
    <property type="protein sequence ID" value="MBC8556146.1"/>
    <property type="molecule type" value="Genomic_DNA"/>
</dbReference>
<feature type="transmembrane region" description="Helical" evidence="1">
    <location>
        <begin position="113"/>
        <end position="131"/>
    </location>
</feature>
<accession>A0ABR7MQR9</accession>
<evidence type="ECO:0000256" key="1">
    <source>
        <dbReference type="SAM" id="Phobius"/>
    </source>
</evidence>
<evidence type="ECO:0000313" key="3">
    <source>
        <dbReference type="Proteomes" id="UP000637513"/>
    </source>
</evidence>
<sequence>MDRIEFLSILRESLEGCIPLEDVEENVTFYRNYFDNADGSEQEVIQELGDPRLIARTIIEAYKASKGPMADYYTEKARSEYSREHSEYHDESGSNSWSEEDTGYSKAEQIKRWIIGIVIIAVVLAILALALKIFVVFLLPVILIIFVVKLIMDYFDR</sequence>
<protein>
    <recommendedName>
        <fullName evidence="4">DUF1700 domain-containing protein</fullName>
    </recommendedName>
</protein>
<reference evidence="2 3" key="1">
    <citation type="submission" date="2020-08" db="EMBL/GenBank/DDBJ databases">
        <title>Genome public.</title>
        <authorList>
            <person name="Liu C."/>
            <person name="Sun Q."/>
        </authorList>
    </citation>
    <scope>NUCLEOTIDE SEQUENCE [LARGE SCALE GENOMIC DNA]</scope>
    <source>
        <strain evidence="2 3">BX3</strain>
    </source>
</reference>
<keyword evidence="1" id="KW-0812">Transmembrane</keyword>